<dbReference type="InterPro" id="IPR003805">
    <property type="entry name" value="CobS"/>
</dbReference>
<dbReference type="EMBL" id="AP012036">
    <property type="protein sequence ID" value="BAJ82871.1"/>
    <property type="molecule type" value="Genomic_DNA"/>
</dbReference>
<dbReference type="Pfam" id="PF02654">
    <property type="entry name" value="CobS"/>
    <property type="match status" value="1"/>
</dbReference>
<keyword evidence="13 19" id="KW-0472">Membrane</keyword>
<dbReference type="PANTHER" id="PTHR34148:SF1">
    <property type="entry name" value="ADENOSYLCOBINAMIDE-GDP RIBAZOLETRANSFERASE"/>
    <property type="match status" value="1"/>
</dbReference>
<comment type="catalytic activity">
    <reaction evidence="18 19">
        <text>alpha-ribazole 5'-phosphate + adenosylcob(III)inamide-GDP = adenosylcob(III)alamin 5'-phosphate + GMP + H(+)</text>
        <dbReference type="Rhea" id="RHEA:23560"/>
        <dbReference type="ChEBI" id="CHEBI:15378"/>
        <dbReference type="ChEBI" id="CHEBI:57918"/>
        <dbReference type="ChEBI" id="CHEBI:58115"/>
        <dbReference type="ChEBI" id="CHEBI:60487"/>
        <dbReference type="ChEBI" id="CHEBI:60493"/>
        <dbReference type="EC" id="2.7.8.26"/>
    </reaction>
</comment>
<comment type="caution">
    <text evidence="19">Lacks conserved residue(s) required for the propagation of feature annotation.</text>
</comment>
<name>F0J704_ACIMA</name>
<evidence type="ECO:0000256" key="1">
    <source>
        <dbReference type="ARBA" id="ARBA00001946"/>
    </source>
</evidence>
<keyword evidence="7 19" id="KW-1003">Cell membrane</keyword>
<evidence type="ECO:0000256" key="15">
    <source>
        <dbReference type="ARBA" id="ARBA00032605"/>
    </source>
</evidence>
<evidence type="ECO:0000313" key="20">
    <source>
        <dbReference type="EMBL" id="BAJ82871.1"/>
    </source>
</evidence>
<comment type="pathway">
    <text evidence="3 19">Cofactor biosynthesis; adenosylcobalamin biosynthesis; adenosylcobalamin from cob(II)yrinate a,c-diamide: step 7/7.</text>
</comment>
<evidence type="ECO:0000256" key="11">
    <source>
        <dbReference type="ARBA" id="ARBA00022842"/>
    </source>
</evidence>
<dbReference type="HOGENOM" id="CLU_057426_1_0_5"/>
<reference evidence="20 21" key="1">
    <citation type="submission" date="2010-12" db="EMBL/GenBank/DDBJ databases">
        <title>Whole genome sequence of Acidiphilium multivorum AIU301.</title>
        <authorList>
            <person name="Narita-Yamada S."/>
            <person name="Nakamura S."/>
            <person name="Ito N."/>
            <person name="Takarada H."/>
            <person name="Katano Y."/>
            <person name="Nakazawa H."/>
            <person name="Hosoyama A."/>
            <person name="Yamada R."/>
            <person name="Fujita N."/>
        </authorList>
    </citation>
    <scope>NUCLEOTIDE SEQUENCE [LARGE SCALE GENOMIC DNA]</scope>
    <source>
        <strain evidence="21">DSM 11245 / JCM 8867 / AIU301</strain>
        <plasmid evidence="20 21">pACMV1</plasmid>
    </source>
</reference>
<sequence length="251" mass="24859">MSGSWIQSRTDEARLALMLLTRMPMGRLDAAPTLAAAAWAYPLAGAAVGAVAGLVYLLAAGLGLASLPSALLAVAAGVVATGGMHEDGLADLADGFGGGGDRTRKLEIMRDSRVGSYGVIALCLALLLRVVLLAEVLPGHAPLFVLLGLGALSRAPLPVLMRLLPAARAEGLGHSAALRIGAGQAAAAALTGFVLAALFLPLLLCPVLAAAAAAALTGLLARRQIGGFTGDVLGAAQIAAELAALLALAAA</sequence>
<keyword evidence="11 19" id="KW-0460">Magnesium</keyword>
<dbReference type="EC" id="2.7.8.26" evidence="5 19"/>
<feature type="transmembrane region" description="Helical" evidence="19">
    <location>
        <begin position="114"/>
        <end position="137"/>
    </location>
</feature>
<proteinExistence type="inferred from homology"/>
<gene>
    <name evidence="19 20" type="primary">cobS</name>
    <name evidence="20" type="ordered locus">ACMV_P1_00750</name>
</gene>
<feature type="transmembrane region" description="Helical" evidence="19">
    <location>
        <begin position="201"/>
        <end position="220"/>
    </location>
</feature>
<comment type="function">
    <text evidence="14 19">Joins adenosylcobinamide-GDP and alpha-ribazole to generate adenosylcobalamin (Ado-cobalamin). Also synthesizes adenosylcobalamin 5'-phosphate from adenosylcobinamide-GDP and alpha-ribazole 5'-phosphate.</text>
</comment>
<evidence type="ECO:0000256" key="13">
    <source>
        <dbReference type="ARBA" id="ARBA00023136"/>
    </source>
</evidence>
<comment type="cofactor">
    <cofactor evidence="1 19">
        <name>Mg(2+)</name>
        <dbReference type="ChEBI" id="CHEBI:18420"/>
    </cofactor>
</comment>
<evidence type="ECO:0000313" key="21">
    <source>
        <dbReference type="Proteomes" id="UP000007100"/>
    </source>
</evidence>
<geneLocation type="plasmid" evidence="20 21">
    <name>pACMV1</name>
</geneLocation>
<evidence type="ECO:0000256" key="14">
    <source>
        <dbReference type="ARBA" id="ARBA00025228"/>
    </source>
</evidence>
<dbReference type="KEGG" id="amv:ACMV_P1_00750"/>
<dbReference type="PANTHER" id="PTHR34148">
    <property type="entry name" value="ADENOSYLCOBINAMIDE-GDP RIBAZOLETRANSFERASE"/>
    <property type="match status" value="1"/>
</dbReference>
<organism evidence="20 21">
    <name type="scientific">Acidiphilium multivorum (strain DSM 11245 / JCM 8867 / NBRC 100883 / AIU 301)</name>
    <dbReference type="NCBI Taxonomy" id="926570"/>
    <lineage>
        <taxon>Bacteria</taxon>
        <taxon>Pseudomonadati</taxon>
        <taxon>Pseudomonadota</taxon>
        <taxon>Alphaproteobacteria</taxon>
        <taxon>Acetobacterales</taxon>
        <taxon>Acidocellaceae</taxon>
        <taxon>Acidiphilium</taxon>
    </lineage>
</organism>
<protein>
    <recommendedName>
        <fullName evidence="6 19">Adenosylcobinamide-GDP ribazoletransferase</fullName>
        <ecNumber evidence="5 19">2.7.8.26</ecNumber>
    </recommendedName>
    <alternativeName>
        <fullName evidence="16 19">Cobalamin synthase</fullName>
    </alternativeName>
    <alternativeName>
        <fullName evidence="15 19">Cobalamin-5'-phosphate synthase</fullName>
    </alternativeName>
</protein>
<keyword evidence="8 19" id="KW-0169">Cobalamin biosynthesis</keyword>
<evidence type="ECO:0000256" key="19">
    <source>
        <dbReference type="HAMAP-Rule" id="MF_00719"/>
    </source>
</evidence>
<evidence type="ECO:0000256" key="2">
    <source>
        <dbReference type="ARBA" id="ARBA00004651"/>
    </source>
</evidence>
<dbReference type="HAMAP" id="MF_00719">
    <property type="entry name" value="CobS"/>
    <property type="match status" value="1"/>
</dbReference>
<comment type="catalytic activity">
    <reaction evidence="17 19">
        <text>alpha-ribazole + adenosylcob(III)inamide-GDP = adenosylcob(III)alamin + GMP + H(+)</text>
        <dbReference type="Rhea" id="RHEA:16049"/>
        <dbReference type="ChEBI" id="CHEBI:10329"/>
        <dbReference type="ChEBI" id="CHEBI:15378"/>
        <dbReference type="ChEBI" id="CHEBI:18408"/>
        <dbReference type="ChEBI" id="CHEBI:58115"/>
        <dbReference type="ChEBI" id="CHEBI:60487"/>
        <dbReference type="EC" id="2.7.8.26"/>
    </reaction>
</comment>
<evidence type="ECO:0000256" key="16">
    <source>
        <dbReference type="ARBA" id="ARBA00032853"/>
    </source>
</evidence>
<dbReference type="GO" id="GO:0008818">
    <property type="term" value="F:cobalamin 5'-phosphate synthase activity"/>
    <property type="evidence" value="ECO:0007669"/>
    <property type="project" value="UniProtKB-UniRule"/>
</dbReference>
<evidence type="ECO:0000256" key="10">
    <source>
        <dbReference type="ARBA" id="ARBA00022692"/>
    </source>
</evidence>
<dbReference type="UniPathway" id="UPA00148">
    <property type="reaction ID" value="UER00238"/>
</dbReference>
<evidence type="ECO:0000256" key="6">
    <source>
        <dbReference type="ARBA" id="ARBA00015850"/>
    </source>
</evidence>
<evidence type="ECO:0000256" key="12">
    <source>
        <dbReference type="ARBA" id="ARBA00022989"/>
    </source>
</evidence>
<evidence type="ECO:0000256" key="9">
    <source>
        <dbReference type="ARBA" id="ARBA00022679"/>
    </source>
</evidence>
<dbReference type="AlphaFoldDB" id="F0J704"/>
<keyword evidence="12 19" id="KW-1133">Transmembrane helix</keyword>
<comment type="subcellular location">
    <subcellularLocation>
        <location evidence="19">Cell inner membrane</location>
        <topology evidence="19">Multi-pass membrane protein</topology>
    </subcellularLocation>
    <subcellularLocation>
        <location evidence="2">Cell membrane</location>
        <topology evidence="2">Multi-pass membrane protein</topology>
    </subcellularLocation>
</comment>
<keyword evidence="9 19" id="KW-0808">Transferase</keyword>
<dbReference type="GO" id="GO:0051073">
    <property type="term" value="F:adenosylcobinamide-GDP ribazoletransferase activity"/>
    <property type="evidence" value="ECO:0007669"/>
    <property type="project" value="UniProtKB-UniRule"/>
</dbReference>
<evidence type="ECO:0000256" key="8">
    <source>
        <dbReference type="ARBA" id="ARBA00022573"/>
    </source>
</evidence>
<dbReference type="GO" id="GO:0005886">
    <property type="term" value="C:plasma membrane"/>
    <property type="evidence" value="ECO:0007669"/>
    <property type="project" value="UniProtKB-SubCell"/>
</dbReference>
<evidence type="ECO:0000256" key="18">
    <source>
        <dbReference type="ARBA" id="ARBA00049504"/>
    </source>
</evidence>
<feature type="transmembrane region" description="Helical" evidence="19">
    <location>
        <begin position="56"/>
        <end position="80"/>
    </location>
</feature>
<evidence type="ECO:0000256" key="7">
    <source>
        <dbReference type="ARBA" id="ARBA00022475"/>
    </source>
</evidence>
<keyword evidence="20" id="KW-0614">Plasmid</keyword>
<evidence type="ECO:0000256" key="17">
    <source>
        <dbReference type="ARBA" id="ARBA00048623"/>
    </source>
</evidence>
<dbReference type="RefSeq" id="WP_007421543.1">
    <property type="nucleotide sequence ID" value="NC_015178.1"/>
</dbReference>
<keyword evidence="21" id="KW-1185">Reference proteome</keyword>
<keyword evidence="19" id="KW-0997">Cell inner membrane</keyword>
<evidence type="ECO:0000256" key="4">
    <source>
        <dbReference type="ARBA" id="ARBA00010561"/>
    </source>
</evidence>
<evidence type="ECO:0000256" key="3">
    <source>
        <dbReference type="ARBA" id="ARBA00004663"/>
    </source>
</evidence>
<keyword evidence="10 19" id="KW-0812">Transmembrane</keyword>
<comment type="similarity">
    <text evidence="4 19">Belongs to the CobS family.</text>
</comment>
<dbReference type="Proteomes" id="UP000007100">
    <property type="component" value="Plasmid pACMV1"/>
</dbReference>
<accession>F0J704</accession>
<dbReference type="OrthoDB" id="9794626at2"/>
<evidence type="ECO:0000256" key="5">
    <source>
        <dbReference type="ARBA" id="ARBA00013200"/>
    </source>
</evidence>
<dbReference type="GO" id="GO:0009236">
    <property type="term" value="P:cobalamin biosynthetic process"/>
    <property type="evidence" value="ECO:0007669"/>
    <property type="project" value="UniProtKB-UniRule"/>
</dbReference>